<dbReference type="OrthoDB" id="3971409at2"/>
<dbReference type="AlphaFoldDB" id="A0A4U0RHP7"/>
<feature type="region of interest" description="Disordered" evidence="1">
    <location>
        <begin position="604"/>
        <end position="638"/>
    </location>
</feature>
<feature type="non-terminal residue" evidence="2">
    <location>
        <position position="638"/>
    </location>
</feature>
<sequence>MVDPAANAIPGPAPAPAPASPDPNSPPAEAPGLLSTLAGLAGHSGAADERLGAERDAINGLQVGQVVGGNIYNMVAGPAAIRMYRLSTEELHETREAFVRPPDWSALNRSAAQRSVVLLRGPLGCGKYALARDLLLNAGHRTLYLLDPDIDVSGLGRADLQRDAGYVLADLPNGGALTSFELSRLEHELRSQGCRLIVTIEQSATRVDPGAQSHLLDTTRRAAGPEIVAAQVAWRLGIGAGQRVKQLMARADVGALLQELLAGAPAARAAELGRLLAEAAETGSDDEVTAKVRARLALRDGESLAVWFENLGDLARQCLAVGVAIFGGEAYASVAALSHDLEERLQVKETAEHPDRARGTALTGSTSGRLAAIQATLVTSEVATRYGGARGQVVRYRDQGVSVHVLEHVWTEYDRIRLVLPDWLRDCAVNESQTLRVRGAVAAGTLAKQSFETIRARILRPWAASDRPELRDAAAVAVRVAAMESGHARAAHALVRSWSFETNTRLRATAARAWRVIFELDGTEAAWSLLHDLADTDRDDIVDAVCRSLTEYMALEQGRYYRDALDLIDQWCRSGGYGPSRSTVGEIAFLYAAADLVERRGGGVDAAGTTGGRGGPLGGAAKPAARGRPGGPHRPGGP</sequence>
<evidence type="ECO:0000256" key="1">
    <source>
        <dbReference type="SAM" id="MobiDB-lite"/>
    </source>
</evidence>
<feature type="compositionally biased region" description="Gly residues" evidence="1">
    <location>
        <begin position="604"/>
        <end position="618"/>
    </location>
</feature>
<feature type="compositionally biased region" description="Pro residues" evidence="1">
    <location>
        <begin position="11"/>
        <end position="29"/>
    </location>
</feature>
<comment type="caution">
    <text evidence="2">The sequence shown here is derived from an EMBL/GenBank/DDBJ whole genome shotgun (WGS) entry which is preliminary data.</text>
</comment>
<protein>
    <submittedName>
        <fullName evidence="2">Uncharacterized protein</fullName>
    </submittedName>
</protein>
<evidence type="ECO:0000313" key="3">
    <source>
        <dbReference type="Proteomes" id="UP000305778"/>
    </source>
</evidence>
<name>A0A4U0RHP7_9ACTN</name>
<accession>A0A4U0RHP7</accession>
<evidence type="ECO:0000313" key="2">
    <source>
        <dbReference type="EMBL" id="TJZ95163.1"/>
    </source>
</evidence>
<dbReference type="Proteomes" id="UP000305778">
    <property type="component" value="Unassembled WGS sequence"/>
</dbReference>
<proteinExistence type="predicted"/>
<keyword evidence="3" id="KW-1185">Reference proteome</keyword>
<gene>
    <name evidence="2" type="ORF">FCI23_52495</name>
</gene>
<reference evidence="2 3" key="1">
    <citation type="submission" date="2019-04" db="EMBL/GenBank/DDBJ databases">
        <title>Streptomyces oryziradicis sp. nov., a novel actinomycete isolated from rhizosphere soil of rice (Oryza sativa L.).</title>
        <authorList>
            <person name="Li C."/>
        </authorList>
    </citation>
    <scope>NUCLEOTIDE SEQUENCE [LARGE SCALE GENOMIC DNA]</scope>
    <source>
        <strain evidence="2 3">NEAU-C40</strain>
    </source>
</reference>
<feature type="region of interest" description="Disordered" evidence="1">
    <location>
        <begin position="1"/>
        <end position="33"/>
    </location>
</feature>
<feature type="compositionally biased region" description="Gly residues" evidence="1">
    <location>
        <begin position="628"/>
        <end position="638"/>
    </location>
</feature>
<dbReference type="EMBL" id="SUMC01000190">
    <property type="protein sequence ID" value="TJZ95163.1"/>
    <property type="molecule type" value="Genomic_DNA"/>
</dbReference>
<organism evidence="2 3">
    <name type="scientific">Actinacidiphila oryziradicis</name>
    <dbReference type="NCBI Taxonomy" id="2571141"/>
    <lineage>
        <taxon>Bacteria</taxon>
        <taxon>Bacillati</taxon>
        <taxon>Actinomycetota</taxon>
        <taxon>Actinomycetes</taxon>
        <taxon>Kitasatosporales</taxon>
        <taxon>Streptomycetaceae</taxon>
        <taxon>Actinacidiphila</taxon>
    </lineage>
</organism>
<feature type="compositionally biased region" description="Low complexity" evidence="1">
    <location>
        <begin position="1"/>
        <end position="10"/>
    </location>
</feature>